<reference evidence="13 14" key="1">
    <citation type="submission" date="2020-08" db="EMBL/GenBank/DDBJ databases">
        <title>Genomic Encyclopedia of Type Strains, Phase IV (KMG-IV): sequencing the most valuable type-strain genomes for metagenomic binning, comparative biology and taxonomic classification.</title>
        <authorList>
            <person name="Goeker M."/>
        </authorList>
    </citation>
    <scope>NUCLEOTIDE SEQUENCE [LARGE SCALE GENOMIC DNA]</scope>
    <source>
        <strain evidence="13 14">DSM 4737</strain>
    </source>
</reference>
<feature type="topological domain" description="Cytoplasmic" evidence="10">
    <location>
        <begin position="1"/>
        <end position="13"/>
    </location>
</feature>
<dbReference type="NCBIfam" id="NF009727">
    <property type="entry name" value="PRK13254.1-1"/>
    <property type="match status" value="1"/>
</dbReference>
<dbReference type="GO" id="GO:0005886">
    <property type="term" value="C:plasma membrane"/>
    <property type="evidence" value="ECO:0007669"/>
    <property type="project" value="UniProtKB-SubCell"/>
</dbReference>
<keyword evidence="9 10" id="KW-0472">Membrane</keyword>
<dbReference type="HAMAP" id="MF_01959">
    <property type="entry name" value="CcmE"/>
    <property type="match status" value="1"/>
</dbReference>
<evidence type="ECO:0000256" key="4">
    <source>
        <dbReference type="ARBA" id="ARBA00022723"/>
    </source>
</evidence>
<evidence type="ECO:0000256" key="10">
    <source>
        <dbReference type="HAMAP-Rule" id="MF_01959"/>
    </source>
</evidence>
<keyword evidence="3 10" id="KW-0812">Transmembrane</keyword>
<proteinExistence type="inferred from homology"/>
<evidence type="ECO:0000256" key="12">
    <source>
        <dbReference type="SAM" id="MobiDB-lite"/>
    </source>
</evidence>
<feature type="topological domain" description="Extracellular" evidence="10">
    <location>
        <begin position="35"/>
        <end position="182"/>
    </location>
</feature>
<comment type="subcellular location">
    <subcellularLocation>
        <location evidence="10">Cell membrane</location>
        <topology evidence="10">Single-pass type II membrane protein</topology>
    </subcellularLocation>
    <subcellularLocation>
        <location evidence="1">Membrane</location>
    </subcellularLocation>
</comment>
<comment type="function">
    <text evidence="10">Heme chaperone required for the biogenesis of c-type cytochromes. Transiently binds heme delivered by CcmC and transfers the heme to apo-cytochromes in a process facilitated by CcmF and CcmH.</text>
</comment>
<organism evidence="13 14">
    <name type="scientific">Brevundimonas variabilis</name>
    <dbReference type="NCBI Taxonomy" id="74312"/>
    <lineage>
        <taxon>Bacteria</taxon>
        <taxon>Pseudomonadati</taxon>
        <taxon>Pseudomonadota</taxon>
        <taxon>Alphaproteobacteria</taxon>
        <taxon>Caulobacterales</taxon>
        <taxon>Caulobacteraceae</taxon>
        <taxon>Brevundimonas</taxon>
    </lineage>
</organism>
<dbReference type="Gene3D" id="2.40.50.140">
    <property type="entry name" value="Nucleic acid-binding proteins"/>
    <property type="match status" value="1"/>
</dbReference>
<dbReference type="PANTHER" id="PTHR34128:SF2">
    <property type="entry name" value="CYTOCHROME C-TYPE BIOGENESIS PROTEIN CCME HOMOLOG, MITOCHONDRIAL"/>
    <property type="match status" value="1"/>
</dbReference>
<dbReference type="SUPFAM" id="SSF82093">
    <property type="entry name" value="Heme chaperone CcmE"/>
    <property type="match status" value="1"/>
</dbReference>
<dbReference type="RefSeq" id="WP_183211609.1">
    <property type="nucleotide sequence ID" value="NZ_JACHOR010000001.1"/>
</dbReference>
<evidence type="ECO:0000256" key="11">
    <source>
        <dbReference type="PIRSR" id="PIRSR604329-50"/>
    </source>
</evidence>
<keyword evidence="7 10" id="KW-1133">Transmembrane helix</keyword>
<comment type="similarity">
    <text evidence="10">Belongs to the CcmE/CycJ family.</text>
</comment>
<feature type="region of interest" description="Disordered" evidence="12">
    <location>
        <begin position="144"/>
        <end position="182"/>
    </location>
</feature>
<dbReference type="GO" id="GO:0046872">
    <property type="term" value="F:metal ion binding"/>
    <property type="evidence" value="ECO:0007669"/>
    <property type="project" value="UniProtKB-KW"/>
</dbReference>
<evidence type="ECO:0000256" key="8">
    <source>
        <dbReference type="ARBA" id="ARBA00023004"/>
    </source>
</evidence>
<evidence type="ECO:0000256" key="9">
    <source>
        <dbReference type="ARBA" id="ARBA00023136"/>
    </source>
</evidence>
<dbReference type="InterPro" id="IPR036127">
    <property type="entry name" value="CcmE-like_sf"/>
</dbReference>
<protein>
    <recommendedName>
        <fullName evidence="10">Cytochrome c-type biogenesis protein CcmE</fullName>
    </recommendedName>
    <alternativeName>
        <fullName evidence="10">Cytochrome c maturation protein E</fullName>
    </alternativeName>
    <alternativeName>
        <fullName evidence="10">Heme chaperone CcmE</fullName>
    </alternativeName>
</protein>
<dbReference type="Pfam" id="PF03100">
    <property type="entry name" value="CcmE"/>
    <property type="match status" value="1"/>
</dbReference>
<dbReference type="PANTHER" id="PTHR34128">
    <property type="entry name" value="CYTOCHROME C-TYPE BIOGENESIS PROTEIN CCME HOMOLOG, MITOCHONDRIAL"/>
    <property type="match status" value="1"/>
</dbReference>
<dbReference type="Proteomes" id="UP000545037">
    <property type="component" value="Unassembled WGS sequence"/>
</dbReference>
<feature type="compositionally biased region" description="Low complexity" evidence="12">
    <location>
        <begin position="170"/>
        <end position="182"/>
    </location>
</feature>
<dbReference type="NCBIfam" id="NF009731">
    <property type="entry name" value="PRK13254.1-5"/>
    <property type="match status" value="1"/>
</dbReference>
<feature type="binding site" description="axial binding residue" evidence="10 11">
    <location>
        <position position="132"/>
    </location>
    <ligand>
        <name>heme</name>
        <dbReference type="ChEBI" id="CHEBI:30413"/>
    </ligand>
    <ligandPart>
        <name>Fe</name>
        <dbReference type="ChEBI" id="CHEBI:18248"/>
    </ligandPart>
</feature>
<dbReference type="InterPro" id="IPR004329">
    <property type="entry name" value="CcmE"/>
</dbReference>
<keyword evidence="6 10" id="KW-0735">Signal-anchor</keyword>
<evidence type="ECO:0000313" key="13">
    <source>
        <dbReference type="EMBL" id="MBB5744631.1"/>
    </source>
</evidence>
<gene>
    <name evidence="10" type="primary">ccmE</name>
    <name evidence="10" type="synonym">cycJ</name>
    <name evidence="13" type="ORF">GGR13_000203</name>
</gene>
<dbReference type="GO" id="GO:0017003">
    <property type="term" value="P:protein-heme linkage"/>
    <property type="evidence" value="ECO:0007669"/>
    <property type="project" value="UniProtKB-UniRule"/>
</dbReference>
<sequence length="182" mass="19588">MSWLPKSPKARRRLWIVAAVAPVLALAVGLSLWAMTDNVTYFFSPSEVTPQNAPAGREIRLGGLVEAGSVEQQGGGEVVFAVTDNAATTRIVFQGDLPDLFREGQGIVAQGSFEEDRTFRARQVLAKHDETYMPREVADRLKAKGEWRPEGEAGAYTPPATGGTMTETRSSVSPAASAPSRL</sequence>
<evidence type="ECO:0000256" key="5">
    <source>
        <dbReference type="ARBA" id="ARBA00022748"/>
    </source>
</evidence>
<comment type="caution">
    <text evidence="13">The sequence shown here is derived from an EMBL/GenBank/DDBJ whole genome shotgun (WGS) entry which is preliminary data.</text>
</comment>
<dbReference type="GO" id="GO:0017004">
    <property type="term" value="P:cytochrome complex assembly"/>
    <property type="evidence" value="ECO:0007669"/>
    <property type="project" value="UniProtKB-KW"/>
</dbReference>
<dbReference type="InterPro" id="IPR012340">
    <property type="entry name" value="NA-bd_OB-fold"/>
</dbReference>
<keyword evidence="5 10" id="KW-0201">Cytochrome c-type biogenesis</keyword>
<evidence type="ECO:0000256" key="7">
    <source>
        <dbReference type="ARBA" id="ARBA00022989"/>
    </source>
</evidence>
<keyword evidence="8 10" id="KW-0408">Iron</keyword>
<evidence type="ECO:0000256" key="1">
    <source>
        <dbReference type="ARBA" id="ARBA00004370"/>
    </source>
</evidence>
<evidence type="ECO:0000256" key="3">
    <source>
        <dbReference type="ARBA" id="ARBA00022692"/>
    </source>
</evidence>
<dbReference type="EMBL" id="JACHOR010000001">
    <property type="protein sequence ID" value="MBB5744631.1"/>
    <property type="molecule type" value="Genomic_DNA"/>
</dbReference>
<name>A0A7W9CFS4_9CAUL</name>
<accession>A0A7W9CFS4</accession>
<keyword evidence="14" id="KW-1185">Reference proteome</keyword>
<keyword evidence="10" id="KW-1003">Cell membrane</keyword>
<dbReference type="GO" id="GO:0020037">
    <property type="term" value="F:heme binding"/>
    <property type="evidence" value="ECO:0007669"/>
    <property type="project" value="InterPro"/>
</dbReference>
<keyword evidence="4 10" id="KW-0479">Metal-binding</keyword>
<evidence type="ECO:0000256" key="2">
    <source>
        <dbReference type="ARBA" id="ARBA00022617"/>
    </source>
</evidence>
<evidence type="ECO:0000313" key="14">
    <source>
        <dbReference type="Proteomes" id="UP000545037"/>
    </source>
</evidence>
<feature type="binding site" description="covalent" evidence="10 11">
    <location>
        <position position="128"/>
    </location>
    <ligand>
        <name>heme</name>
        <dbReference type="ChEBI" id="CHEBI:30413"/>
    </ligand>
</feature>
<evidence type="ECO:0000256" key="6">
    <source>
        <dbReference type="ARBA" id="ARBA00022968"/>
    </source>
</evidence>
<dbReference type="AlphaFoldDB" id="A0A7W9CFS4"/>
<keyword evidence="2 10" id="KW-0349">Heme</keyword>